<evidence type="ECO:0000256" key="9">
    <source>
        <dbReference type="ARBA" id="ARBA00022741"/>
    </source>
</evidence>
<evidence type="ECO:0000256" key="8">
    <source>
        <dbReference type="ARBA" id="ARBA00022679"/>
    </source>
</evidence>
<reference evidence="16 17" key="1">
    <citation type="submission" date="2017-02" db="EMBL/GenBank/DDBJ databases">
        <authorList>
            <person name="Peterson S.W."/>
        </authorList>
    </citation>
    <scope>NUCLEOTIDE SEQUENCE [LARGE SCALE GENOMIC DNA]</scope>
    <source>
        <strain evidence="16 17">P15</strain>
    </source>
</reference>
<evidence type="ECO:0000313" key="17">
    <source>
        <dbReference type="Proteomes" id="UP000190341"/>
    </source>
</evidence>
<dbReference type="Gene3D" id="3.30.565.10">
    <property type="entry name" value="Histidine kinase-like ATPase, C-terminal domain"/>
    <property type="match status" value="1"/>
</dbReference>
<dbReference type="GO" id="GO:0005524">
    <property type="term" value="F:ATP binding"/>
    <property type="evidence" value="ECO:0007669"/>
    <property type="project" value="UniProtKB-KW"/>
</dbReference>
<dbReference type="OrthoDB" id="9816309at2"/>
<dbReference type="Pfam" id="PF08448">
    <property type="entry name" value="PAS_4"/>
    <property type="match status" value="1"/>
</dbReference>
<keyword evidence="6" id="KW-0285">Flavoprotein</keyword>
<dbReference type="STRING" id="428993.SAMN06296058_3209"/>
<dbReference type="InterPro" id="IPR003018">
    <property type="entry name" value="GAF"/>
</dbReference>
<feature type="domain" description="PAS" evidence="14">
    <location>
        <begin position="164"/>
        <end position="234"/>
    </location>
</feature>
<keyword evidence="17" id="KW-1185">Reference proteome</keyword>
<dbReference type="PROSITE" id="PS50113">
    <property type="entry name" value="PAC"/>
    <property type="match status" value="3"/>
</dbReference>
<dbReference type="FunFam" id="3.30.450.20:FF:000099">
    <property type="entry name" value="Sensory box sensor histidine kinase"/>
    <property type="match status" value="2"/>
</dbReference>
<dbReference type="AlphaFoldDB" id="A0A1T5LWZ9"/>
<feature type="domain" description="PAS" evidence="14">
    <location>
        <begin position="586"/>
        <end position="656"/>
    </location>
</feature>
<feature type="domain" description="PAC" evidence="15">
    <location>
        <begin position="110"/>
        <end position="163"/>
    </location>
</feature>
<dbReference type="InterPro" id="IPR052162">
    <property type="entry name" value="Sensor_kinase/Photoreceptor"/>
</dbReference>
<dbReference type="EC" id="2.7.13.3" evidence="2"/>
<evidence type="ECO:0000259" key="15">
    <source>
        <dbReference type="PROSITE" id="PS50113"/>
    </source>
</evidence>
<dbReference type="Gene3D" id="3.30.450.40">
    <property type="match status" value="1"/>
</dbReference>
<evidence type="ECO:0000256" key="4">
    <source>
        <dbReference type="ARBA" id="ARBA00022553"/>
    </source>
</evidence>
<dbReference type="InterPro" id="IPR035965">
    <property type="entry name" value="PAS-like_dom_sf"/>
</dbReference>
<dbReference type="Gene3D" id="3.30.450.20">
    <property type="entry name" value="PAS domain"/>
    <property type="match status" value="4"/>
</dbReference>
<dbReference type="InterPro" id="IPR013656">
    <property type="entry name" value="PAS_4"/>
</dbReference>
<evidence type="ECO:0000256" key="6">
    <source>
        <dbReference type="ARBA" id="ARBA00022630"/>
    </source>
</evidence>
<feature type="domain" description="PAC" evidence="15">
    <location>
        <begin position="237"/>
        <end position="289"/>
    </location>
</feature>
<dbReference type="GO" id="GO:0004673">
    <property type="term" value="F:protein histidine kinase activity"/>
    <property type="evidence" value="ECO:0007669"/>
    <property type="project" value="UniProtKB-EC"/>
</dbReference>
<dbReference type="GO" id="GO:0009881">
    <property type="term" value="F:photoreceptor activity"/>
    <property type="evidence" value="ECO:0007669"/>
    <property type="project" value="UniProtKB-KW"/>
</dbReference>
<evidence type="ECO:0000256" key="11">
    <source>
        <dbReference type="ARBA" id="ARBA00022840"/>
    </source>
</evidence>
<evidence type="ECO:0000256" key="1">
    <source>
        <dbReference type="ARBA" id="ARBA00000085"/>
    </source>
</evidence>
<keyword evidence="5" id="KW-0716">Sensory transduction</keyword>
<dbReference type="Pfam" id="PF07536">
    <property type="entry name" value="HWE_HK"/>
    <property type="match status" value="1"/>
</dbReference>
<dbReference type="InterPro" id="IPR029016">
    <property type="entry name" value="GAF-like_dom_sf"/>
</dbReference>
<keyword evidence="7" id="KW-0288">FMN</keyword>
<dbReference type="CDD" id="cd00130">
    <property type="entry name" value="PAS"/>
    <property type="match status" value="2"/>
</dbReference>
<dbReference type="PROSITE" id="PS50112">
    <property type="entry name" value="PAS"/>
    <property type="match status" value="2"/>
</dbReference>
<feature type="domain" description="PAC" evidence="15">
    <location>
        <begin position="658"/>
        <end position="711"/>
    </location>
</feature>
<keyword evidence="11" id="KW-0067">ATP-binding</keyword>
<dbReference type="NCBIfam" id="TIGR00229">
    <property type="entry name" value="sensory_box"/>
    <property type="match status" value="2"/>
</dbReference>
<evidence type="ECO:0000256" key="7">
    <source>
        <dbReference type="ARBA" id="ARBA00022643"/>
    </source>
</evidence>
<evidence type="ECO:0000256" key="3">
    <source>
        <dbReference type="ARBA" id="ARBA00022543"/>
    </source>
</evidence>
<dbReference type="InterPro" id="IPR000700">
    <property type="entry name" value="PAS-assoc_C"/>
</dbReference>
<comment type="catalytic activity">
    <reaction evidence="1">
        <text>ATP + protein L-histidine = ADP + protein N-phospho-L-histidine.</text>
        <dbReference type="EC" id="2.7.13.3"/>
    </reaction>
</comment>
<dbReference type="RefSeq" id="WP_139381594.1">
    <property type="nucleotide sequence ID" value="NZ_BMCL01000001.1"/>
</dbReference>
<keyword evidence="8" id="KW-0808">Transferase</keyword>
<evidence type="ECO:0000256" key="5">
    <source>
        <dbReference type="ARBA" id="ARBA00022606"/>
    </source>
</evidence>
<protein>
    <recommendedName>
        <fullName evidence="2">histidine kinase</fullName>
        <ecNumber evidence="2">2.7.13.3</ecNumber>
    </recommendedName>
</protein>
<dbReference type="PANTHER" id="PTHR43304">
    <property type="entry name" value="PHYTOCHROME-LIKE PROTEIN CPH1"/>
    <property type="match status" value="1"/>
</dbReference>
<keyword evidence="9" id="KW-0547">Nucleotide-binding</keyword>
<dbReference type="InterPro" id="IPR036890">
    <property type="entry name" value="HATPase_C_sf"/>
</dbReference>
<accession>A0A1T5LWZ9</accession>
<keyword evidence="4" id="KW-0597">Phosphoprotein</keyword>
<gene>
    <name evidence="16" type="ORF">SAMN06296058_3209</name>
</gene>
<keyword evidence="13" id="KW-0675">Receptor</keyword>
<dbReference type="InterPro" id="IPR000014">
    <property type="entry name" value="PAS"/>
</dbReference>
<evidence type="ECO:0000256" key="12">
    <source>
        <dbReference type="ARBA" id="ARBA00022991"/>
    </source>
</evidence>
<dbReference type="PANTHER" id="PTHR43304:SF1">
    <property type="entry name" value="PAC DOMAIN-CONTAINING PROTEIN"/>
    <property type="match status" value="1"/>
</dbReference>
<dbReference type="SMART" id="SM00091">
    <property type="entry name" value="PAS"/>
    <property type="match status" value="3"/>
</dbReference>
<dbReference type="SMART" id="SM00086">
    <property type="entry name" value="PAC"/>
    <property type="match status" value="3"/>
</dbReference>
<proteinExistence type="predicted"/>
<name>A0A1T5LWZ9_9GAMM</name>
<organism evidence="16 17">
    <name type="scientific">Pseudoxanthomonas indica</name>
    <dbReference type="NCBI Taxonomy" id="428993"/>
    <lineage>
        <taxon>Bacteria</taxon>
        <taxon>Pseudomonadati</taxon>
        <taxon>Pseudomonadota</taxon>
        <taxon>Gammaproteobacteria</taxon>
        <taxon>Lysobacterales</taxon>
        <taxon>Lysobacteraceae</taxon>
        <taxon>Pseudoxanthomonas</taxon>
    </lineage>
</organism>
<sequence length="912" mass="101550">MTLTQARPVLPVSMAAQVAAYDWSATPLGPMAEWPAELASSVSLVLDCGFSAALVWGPHLITLYNDGFAKILGSKAHALGQPFSSIWGEVWPDIGPLVAQVHAGQTIFQENYPLLIERGSSLEQTYFTFSYSPVRDADGRVLGLIDLVVETTEAVNASMRLRESEARARRLVDGMAQANWETDAAGMIVTDSPSWRAYTGQSLDQWLGAGWLDAIHPDDKAYAERQWHEAVARPRQVDAEFRLRDAQGNWRWTNVRAVPLLDEQGAVIKWVGMNIDITARKDAELALRQSEERHAFLLQLSDALRPLTDADEIQRKAAELLSRQLRVDRAFYYDTNLEADAATPTQGHVGDEQPPPSTTLSEFGDEVIAAFAAGRTLVYADTQRDRKLNAAQKAAFASIGARSAVGVPLLKAGRPVAALGVHHSQPRAWSEDELRLIDDVADRTWSAVERARAEASLQLSEARYRTLFEQVQEGFCIIEKCSAADEPVDFCWVEGNPAFISIAKRTDLIGLTMRATFPEEAERAIDIYERVLRTGEPAQFEYAMPSLELILELHVFRPGEEQSGQVAVLFQDITQRKRAEVALAEAEQRQRALLEGIPQLVWRADGEGQWTWASPQWTGYTGQREGDSLGEGWLETVHPDDRDAVRTAWNSAQETGVFEVDYRVRGANGHRFRWFHTRATPVLDHYGSIIEWLGTSTDVDEMRKLQERQHVLVAELQHRTRNLMGVINAVVEKTGRASRNMADFHARLRDRLQALARVQSLLSRLDEHDRVTFDELIHTELSAMNGGLERISLDGPTGVRLRSSTVQTLAMALHELATNAVKYGALGQPHARLSITWRLIPASEGTAPNLHIDWRESGVVMPDGEAEGRSGQGRELIERALPYQLSAQTTYELGQDGVHCTILLPVSARTHE</sequence>
<keyword evidence="10" id="KW-0418">Kinase</keyword>
<dbReference type="EMBL" id="FUZV01000002">
    <property type="protein sequence ID" value="SKC80109.1"/>
    <property type="molecule type" value="Genomic_DNA"/>
</dbReference>
<dbReference type="SUPFAM" id="SSF55781">
    <property type="entry name" value="GAF domain-like"/>
    <property type="match status" value="1"/>
</dbReference>
<dbReference type="SUPFAM" id="SSF55785">
    <property type="entry name" value="PYP-like sensor domain (PAS domain)"/>
    <property type="match status" value="4"/>
</dbReference>
<dbReference type="InterPro" id="IPR011102">
    <property type="entry name" value="Sig_transdc_His_kinase_HWE"/>
</dbReference>
<dbReference type="InterPro" id="IPR013655">
    <property type="entry name" value="PAS_fold_3"/>
</dbReference>
<evidence type="ECO:0000259" key="14">
    <source>
        <dbReference type="PROSITE" id="PS50112"/>
    </source>
</evidence>
<keyword evidence="12" id="KW-0157">Chromophore</keyword>
<dbReference type="SMART" id="SM00911">
    <property type="entry name" value="HWE_HK"/>
    <property type="match status" value="1"/>
</dbReference>
<evidence type="ECO:0000256" key="13">
    <source>
        <dbReference type="ARBA" id="ARBA00023170"/>
    </source>
</evidence>
<dbReference type="Proteomes" id="UP000190341">
    <property type="component" value="Unassembled WGS sequence"/>
</dbReference>
<dbReference type="SMART" id="SM00065">
    <property type="entry name" value="GAF"/>
    <property type="match status" value="1"/>
</dbReference>
<dbReference type="InterPro" id="IPR001610">
    <property type="entry name" value="PAC"/>
</dbReference>
<dbReference type="Pfam" id="PF08447">
    <property type="entry name" value="PAS_3"/>
    <property type="match status" value="2"/>
</dbReference>
<keyword evidence="3" id="KW-0600">Photoreceptor protein</keyword>
<evidence type="ECO:0000313" key="16">
    <source>
        <dbReference type="EMBL" id="SKC80109.1"/>
    </source>
</evidence>
<evidence type="ECO:0000256" key="10">
    <source>
        <dbReference type="ARBA" id="ARBA00022777"/>
    </source>
</evidence>
<evidence type="ECO:0000256" key="2">
    <source>
        <dbReference type="ARBA" id="ARBA00012438"/>
    </source>
</evidence>
<dbReference type="Pfam" id="PF01590">
    <property type="entry name" value="GAF"/>
    <property type="match status" value="1"/>
</dbReference>